<dbReference type="PANTHER" id="PTHR35602">
    <property type="entry name" value="ESTERASE YQIA-RELATED"/>
    <property type="match status" value="1"/>
</dbReference>
<dbReference type="EMBL" id="CP001816">
    <property type="protein sequence ID" value="ACZ11075.1"/>
    <property type="molecule type" value="Genomic_DNA"/>
</dbReference>
<dbReference type="SUPFAM" id="SSF53474">
    <property type="entry name" value="alpha/beta-Hydrolases"/>
    <property type="match status" value="1"/>
</dbReference>
<organism evidence="1 2">
    <name type="scientific">Sulfurospirillum deleyianum (strain ATCC 51133 / DSM 6946 / 5175)</name>
    <dbReference type="NCBI Taxonomy" id="525898"/>
    <lineage>
        <taxon>Bacteria</taxon>
        <taxon>Pseudomonadati</taxon>
        <taxon>Campylobacterota</taxon>
        <taxon>Epsilonproteobacteria</taxon>
        <taxon>Campylobacterales</taxon>
        <taxon>Sulfurospirillaceae</taxon>
        <taxon>Sulfurospirillum</taxon>
    </lineage>
</organism>
<keyword evidence="2" id="KW-1185">Reference proteome</keyword>
<dbReference type="Proteomes" id="UP000002222">
    <property type="component" value="Chromosome"/>
</dbReference>
<dbReference type="STRING" id="525898.Sdel_0037"/>
<dbReference type="RefSeq" id="WP_012855841.1">
    <property type="nucleotide sequence ID" value="NC_013512.1"/>
</dbReference>
<dbReference type="Pfam" id="PF05728">
    <property type="entry name" value="UPF0227"/>
    <property type="match status" value="1"/>
</dbReference>
<dbReference type="OrthoDB" id="9814831at2"/>
<dbReference type="AlphaFoldDB" id="D1B0T1"/>
<reference evidence="1 2" key="2">
    <citation type="journal article" date="2010" name="Stand. Genomic Sci.">
        <title>Complete genome sequence of Sulfurospirillum deleyianum type strain (5175).</title>
        <authorList>
            <person name="Sikorski J."/>
            <person name="Lapidus A."/>
            <person name="Copeland A."/>
            <person name="Glavina Del Rio T."/>
            <person name="Nolan M."/>
            <person name="Lucas S."/>
            <person name="Chen F."/>
            <person name="Tice H."/>
            <person name="Cheng J.F."/>
            <person name="Saunders E."/>
            <person name="Bruce D."/>
            <person name="Goodwin L."/>
            <person name="Pitluck S."/>
            <person name="Ovchinnikova G."/>
            <person name="Pati A."/>
            <person name="Ivanova N."/>
            <person name="Mavromatis K."/>
            <person name="Chen A."/>
            <person name="Palaniappan K."/>
            <person name="Chain P."/>
            <person name="Land M."/>
            <person name="Hauser L."/>
            <person name="Chang Y.J."/>
            <person name="Jeffries C.D."/>
            <person name="Brettin T."/>
            <person name="Detter J.C."/>
            <person name="Han C."/>
            <person name="Rohde M."/>
            <person name="Lang E."/>
            <person name="Spring S."/>
            <person name="Goker M."/>
            <person name="Bristow J."/>
            <person name="Eisen J.A."/>
            <person name="Markowitz V."/>
            <person name="Hugenholtz P."/>
            <person name="Kyrpides N.C."/>
            <person name="Klenk H.P."/>
        </authorList>
    </citation>
    <scope>NUCLEOTIDE SEQUENCE [LARGE SCALE GENOMIC DNA]</scope>
    <source>
        <strain evidence="2">ATCC 51133 / DSM 6946 / 5175</strain>
    </source>
</reference>
<evidence type="ECO:0008006" key="3">
    <source>
        <dbReference type="Google" id="ProtNLM"/>
    </source>
</evidence>
<name>D1B0T1_SULD5</name>
<evidence type="ECO:0000313" key="2">
    <source>
        <dbReference type="Proteomes" id="UP000002222"/>
    </source>
</evidence>
<dbReference type="PANTHER" id="PTHR35602:SF3">
    <property type="entry name" value="ESTERASE YQIA"/>
    <property type="match status" value="1"/>
</dbReference>
<dbReference type="eggNOG" id="COG3150">
    <property type="taxonomic scope" value="Bacteria"/>
</dbReference>
<sequence>MIIYIHGFGSSGEASKAKLLRAYCQENNIRFIAPSLPTIPDLAIKTLSELIESYMEHEPVHLIGASLGGYYALYLGDKYNLKAVLINPAVNAPETLERALNHGVNYYDNSSYEWNEGHLEMLESYEIEEPNLENLLVLLQKGDEVLDYEEALEVLEGSKMIVEEGGTHSFEGLERHMQSIKRFLGVALKL</sequence>
<dbReference type="InterPro" id="IPR008886">
    <property type="entry name" value="UPF0227/Esterase_YqiA"/>
</dbReference>
<reference evidence="2" key="1">
    <citation type="submission" date="2009-11" db="EMBL/GenBank/DDBJ databases">
        <title>The complete genome of Sulfurospirillum deleyianum DSM 6946.</title>
        <authorList>
            <consortium name="US DOE Joint Genome Institute (JGI-PGF)"/>
            <person name="Lucas S."/>
            <person name="Copeland A."/>
            <person name="Lapidus A."/>
            <person name="Glavina del Rio T."/>
            <person name="Dalin E."/>
            <person name="Tice H."/>
            <person name="Bruce D."/>
            <person name="Goodwin L."/>
            <person name="Pitluck S."/>
            <person name="Kyrpides N."/>
            <person name="Mavromatis K."/>
            <person name="Ivanova N."/>
            <person name="Ovchinnikova G."/>
            <person name="Munk A.C."/>
            <person name="Lu M."/>
            <person name="Brettin T."/>
            <person name="Detter J.C."/>
            <person name="Han C."/>
            <person name="Tapia R."/>
            <person name="Larimer F."/>
            <person name="Land M."/>
            <person name="Hauser L."/>
            <person name="Markowitz V."/>
            <person name="Cheng J.F."/>
            <person name="Hugenholtz P."/>
            <person name="Woyke T."/>
            <person name="Wu D."/>
            <person name="Aumann P."/>
            <person name="Schneider S."/>
            <person name="Lang E."/>
            <person name="Spring S."/>
            <person name="Klenk H.P."/>
            <person name="Eisen J.A."/>
        </authorList>
    </citation>
    <scope>NUCLEOTIDE SEQUENCE [LARGE SCALE GENOMIC DNA]</scope>
    <source>
        <strain evidence="2">ATCC 51133 / DSM 6946 / 5175</strain>
    </source>
</reference>
<dbReference type="HOGENOM" id="CLU_090996_2_0_7"/>
<protein>
    <recommendedName>
        <fullName evidence="3">Esterase</fullName>
    </recommendedName>
</protein>
<proteinExistence type="predicted"/>
<dbReference type="KEGG" id="sdl:Sdel_0037"/>
<dbReference type="Gene3D" id="3.40.50.1820">
    <property type="entry name" value="alpha/beta hydrolase"/>
    <property type="match status" value="1"/>
</dbReference>
<dbReference type="InterPro" id="IPR029058">
    <property type="entry name" value="AB_hydrolase_fold"/>
</dbReference>
<dbReference type="ESTHER" id="suld5-d1b0t1">
    <property type="family name" value="abh_upf00227"/>
</dbReference>
<gene>
    <name evidence="1" type="ordered locus">Sdel_0037</name>
</gene>
<dbReference type="MEROPS" id="S09.A40"/>
<evidence type="ECO:0000313" key="1">
    <source>
        <dbReference type="EMBL" id="ACZ11075.1"/>
    </source>
</evidence>
<accession>D1B0T1</accession>